<feature type="region of interest" description="Disordered" evidence="3">
    <location>
        <begin position="371"/>
        <end position="402"/>
    </location>
</feature>
<protein>
    <recommendedName>
        <fullName evidence="6">Pentacotripeptide-repeat region of PRORP domain-containing protein</fullName>
    </recommendedName>
</protein>
<name>A0A3M7J1J0_HORWE</name>
<reference evidence="4 5" key="1">
    <citation type="journal article" date="2018" name="BMC Genomics">
        <title>Genomic evidence for intraspecific hybridization in a clonal and extremely halotolerant yeast.</title>
        <authorList>
            <person name="Gostincar C."/>
            <person name="Stajich J.E."/>
            <person name="Zupancic J."/>
            <person name="Zalar P."/>
            <person name="Gunde-Cimerman N."/>
        </authorList>
    </citation>
    <scope>NUCLEOTIDE SEQUENCE [LARGE SCALE GENOMIC DNA]</scope>
    <source>
        <strain evidence="4 5">EXF-120</strain>
    </source>
</reference>
<evidence type="ECO:0008006" key="6">
    <source>
        <dbReference type="Google" id="ProtNLM"/>
    </source>
</evidence>
<keyword evidence="1" id="KW-0677">Repeat</keyword>
<dbReference type="Proteomes" id="UP000281677">
    <property type="component" value="Unassembled WGS sequence"/>
</dbReference>
<evidence type="ECO:0000313" key="4">
    <source>
        <dbReference type="EMBL" id="RMZ31432.1"/>
    </source>
</evidence>
<dbReference type="InterPro" id="IPR002885">
    <property type="entry name" value="PPR_rpt"/>
</dbReference>
<dbReference type="OrthoDB" id="185373at2759"/>
<feature type="repeat" description="PPR" evidence="2">
    <location>
        <begin position="126"/>
        <end position="160"/>
    </location>
</feature>
<dbReference type="InterPro" id="IPR011990">
    <property type="entry name" value="TPR-like_helical_dom_sf"/>
</dbReference>
<proteinExistence type="predicted"/>
<dbReference type="InterPro" id="IPR051222">
    <property type="entry name" value="PPR/CCM1_RNA-binding"/>
</dbReference>
<dbReference type="AlphaFoldDB" id="A0A3M7J1J0"/>
<gene>
    <name evidence="4" type="ORF">D0859_04460</name>
</gene>
<feature type="region of interest" description="Disordered" evidence="3">
    <location>
        <begin position="648"/>
        <end position="758"/>
    </location>
</feature>
<dbReference type="Gene3D" id="1.25.40.10">
    <property type="entry name" value="Tetratricopeptide repeat domain"/>
    <property type="match status" value="2"/>
</dbReference>
<accession>A0A3M7J1J0</accession>
<evidence type="ECO:0000313" key="5">
    <source>
        <dbReference type="Proteomes" id="UP000281677"/>
    </source>
</evidence>
<dbReference type="NCBIfam" id="TIGR00756">
    <property type="entry name" value="PPR"/>
    <property type="match status" value="1"/>
</dbReference>
<evidence type="ECO:0000256" key="3">
    <source>
        <dbReference type="SAM" id="MobiDB-lite"/>
    </source>
</evidence>
<organism evidence="4 5">
    <name type="scientific">Hortaea werneckii</name>
    <name type="common">Black yeast</name>
    <name type="synonym">Cladosporium werneckii</name>
    <dbReference type="NCBI Taxonomy" id="91943"/>
    <lineage>
        <taxon>Eukaryota</taxon>
        <taxon>Fungi</taxon>
        <taxon>Dikarya</taxon>
        <taxon>Ascomycota</taxon>
        <taxon>Pezizomycotina</taxon>
        <taxon>Dothideomycetes</taxon>
        <taxon>Dothideomycetidae</taxon>
        <taxon>Mycosphaerellales</taxon>
        <taxon>Teratosphaeriaceae</taxon>
        <taxon>Hortaea</taxon>
    </lineage>
</organism>
<evidence type="ECO:0000256" key="1">
    <source>
        <dbReference type="ARBA" id="ARBA00022737"/>
    </source>
</evidence>
<dbReference type="PANTHER" id="PTHR47942:SF63">
    <property type="entry name" value="PENTATRICOPEPTIDE REPEAT-CONTAINING PROTEIN"/>
    <property type="match status" value="1"/>
</dbReference>
<sequence>MFECNACTLRCLRALAAEAAVPNRHHTRLLLTPHLTIPSQRRAASTAAASPASNQSNPYLNAAQLRHQAQGDVIPFDHDRPATEVTTFDKKALRKELEWLPDPIKFTEHVQYTLRCEKPAKALELCTVAWNHVVNYHMQRGRPRDAFAVYNEMKKRAQFPDSYTYILLLRGLAGPRTATSKKKPKTISPEDVSKAVSLYYSMSAPNSRVKPSVMHTNAVLKVCAFGNDMDAFYGVLSNLPEVGAGAPDHVTYSIILNSIRGNTGYEALKDLSPIQALTKRRQAVSEARAIWREVVMKWRTGAVRMDEELISAMARCLLVSEKLQDWDDVLSLVRQTMQIERLVPEVGSPERQIGHVPTDRQLLEVEKSDGGGEIGAEAMEREDSEARADAAGKAPAKISTDETPDARTFEVVEPTMTSPKKLGPPPSLIYARPGQETLDVLIHACSKMRMPKAANAYWELLIAEPFNLKPALFNFHSLMRLLLNNRSSGRMAELIQHGLAKAEAKPNGRTFTIAMQACRRNCLNPHALEHAKVIVGVMERTLSDLEIGVLSQYLDIALLSDSGPKIVDTLDRLDSCVHNLRSRVTFGSDIRRWNAQDDLQDKRDTVEFFQTMIGAIDTLMNRGLVPREDFIHWHQRRSQLNTFISHAKKAMPAPEQKAEGEDDEGSRLAQRPAGLTARRRATKASGKNGRKSPLSLFRNPHRRTEQASARHKIAAVDEEGRSGAREDMGWREKKPDGRRPETKVDGRGYGDSPADLAM</sequence>
<dbReference type="VEuPathDB" id="FungiDB:BTJ68_08702"/>
<comment type="caution">
    <text evidence="4">The sequence shown here is derived from an EMBL/GenBank/DDBJ whole genome shotgun (WGS) entry which is preliminary data.</text>
</comment>
<dbReference type="PANTHER" id="PTHR47942">
    <property type="entry name" value="TETRATRICOPEPTIDE REPEAT (TPR)-LIKE SUPERFAMILY PROTEIN-RELATED"/>
    <property type="match status" value="1"/>
</dbReference>
<feature type="compositionally biased region" description="Basic and acidic residues" evidence="3">
    <location>
        <begin position="378"/>
        <end position="390"/>
    </location>
</feature>
<feature type="compositionally biased region" description="Basic and acidic residues" evidence="3">
    <location>
        <begin position="714"/>
        <end position="748"/>
    </location>
</feature>
<evidence type="ECO:0000256" key="2">
    <source>
        <dbReference type="PROSITE-ProRule" id="PRU00708"/>
    </source>
</evidence>
<dbReference type="PROSITE" id="PS51375">
    <property type="entry name" value="PPR"/>
    <property type="match status" value="1"/>
</dbReference>
<dbReference type="EMBL" id="QWIT01000098">
    <property type="protein sequence ID" value="RMZ31432.1"/>
    <property type="molecule type" value="Genomic_DNA"/>
</dbReference>
<dbReference type="Pfam" id="PF13041">
    <property type="entry name" value="PPR_2"/>
    <property type="match status" value="1"/>
</dbReference>